<keyword evidence="12" id="KW-1185">Reference proteome</keyword>
<dbReference type="InterPro" id="IPR020846">
    <property type="entry name" value="MFS_dom"/>
</dbReference>
<dbReference type="InterPro" id="IPR005828">
    <property type="entry name" value="MFS_sugar_transport-like"/>
</dbReference>
<feature type="transmembrane region" description="Helical" evidence="9">
    <location>
        <begin position="491"/>
        <end position="510"/>
    </location>
</feature>
<feature type="transmembrane region" description="Helical" evidence="9">
    <location>
        <begin position="360"/>
        <end position="378"/>
    </location>
</feature>
<dbReference type="GO" id="GO:0005351">
    <property type="term" value="F:carbohydrate:proton symporter activity"/>
    <property type="evidence" value="ECO:0007669"/>
    <property type="project" value="TreeGrafter"/>
</dbReference>
<dbReference type="SUPFAM" id="SSF103473">
    <property type="entry name" value="MFS general substrate transporter"/>
    <property type="match status" value="1"/>
</dbReference>
<keyword evidence="5 9" id="KW-1133">Transmembrane helix</keyword>
<dbReference type="InterPro" id="IPR036259">
    <property type="entry name" value="MFS_trans_sf"/>
</dbReference>
<protein>
    <submittedName>
        <fullName evidence="11">Putative MFS monosaccharide transporter</fullName>
    </submittedName>
</protein>
<feature type="transmembrane region" description="Helical" evidence="9">
    <location>
        <begin position="707"/>
        <end position="729"/>
    </location>
</feature>
<dbReference type="GO" id="GO:0016020">
    <property type="term" value="C:membrane"/>
    <property type="evidence" value="ECO:0007669"/>
    <property type="project" value="UniProtKB-SubCell"/>
</dbReference>
<dbReference type="PANTHER" id="PTHR48022">
    <property type="entry name" value="PLASTIDIC GLUCOSE TRANSPORTER 4"/>
    <property type="match status" value="1"/>
</dbReference>
<dbReference type="FunFam" id="1.20.1250.20:FF:000090">
    <property type="entry name" value="MFS sugar transporter, putative"/>
    <property type="match status" value="1"/>
</dbReference>
<feature type="transmembrane region" description="Helical" evidence="9">
    <location>
        <begin position="227"/>
        <end position="244"/>
    </location>
</feature>
<feature type="transmembrane region" description="Helical" evidence="9">
    <location>
        <begin position="390"/>
        <end position="411"/>
    </location>
</feature>
<comment type="catalytic activity">
    <reaction evidence="7">
        <text>myo-inositol(out) + H(+)(out) = myo-inositol(in) + H(+)(in)</text>
        <dbReference type="Rhea" id="RHEA:60364"/>
        <dbReference type="ChEBI" id="CHEBI:15378"/>
        <dbReference type="ChEBI" id="CHEBI:17268"/>
    </reaction>
</comment>
<dbReference type="PRINTS" id="PR00171">
    <property type="entry name" value="SUGRTRNSPORT"/>
</dbReference>
<dbReference type="PROSITE" id="PS00216">
    <property type="entry name" value="SUGAR_TRANSPORT_1"/>
    <property type="match status" value="1"/>
</dbReference>
<evidence type="ECO:0000259" key="10">
    <source>
        <dbReference type="PROSITE" id="PS50850"/>
    </source>
</evidence>
<evidence type="ECO:0000256" key="4">
    <source>
        <dbReference type="ARBA" id="ARBA00022692"/>
    </source>
</evidence>
<dbReference type="PANTHER" id="PTHR48022:SF78">
    <property type="entry name" value="MONOSACCHARIDE TRANSPORTER, PUTATIVE (AFU_ORTHOLOGUE AFUA_2G02110)-RELATED"/>
    <property type="match status" value="1"/>
</dbReference>
<feature type="region of interest" description="Disordered" evidence="8">
    <location>
        <begin position="995"/>
        <end position="1044"/>
    </location>
</feature>
<accession>A0A074RYD1</accession>
<dbReference type="NCBIfam" id="TIGR00879">
    <property type="entry name" value="SP"/>
    <property type="match status" value="1"/>
</dbReference>
<keyword evidence="6 9" id="KW-0472">Membrane</keyword>
<gene>
    <name evidence="11" type="ORF">V565_083000</name>
</gene>
<dbReference type="HOGENOM" id="CLU_292068_0_0_1"/>
<dbReference type="EMBL" id="AZST01000268">
    <property type="protein sequence ID" value="KEP50285.1"/>
    <property type="molecule type" value="Genomic_DNA"/>
</dbReference>
<evidence type="ECO:0000256" key="9">
    <source>
        <dbReference type="SAM" id="Phobius"/>
    </source>
</evidence>
<feature type="transmembrane region" description="Helical" evidence="9">
    <location>
        <begin position="423"/>
        <end position="444"/>
    </location>
</feature>
<evidence type="ECO:0000256" key="1">
    <source>
        <dbReference type="ARBA" id="ARBA00004141"/>
    </source>
</evidence>
<dbReference type="STRING" id="1423351.A0A074RYD1"/>
<feature type="compositionally biased region" description="Basic and acidic residues" evidence="8">
    <location>
        <begin position="1034"/>
        <end position="1044"/>
    </location>
</feature>
<proteinExistence type="inferred from homology"/>
<reference evidence="11 12" key="1">
    <citation type="submission" date="2013-12" db="EMBL/GenBank/DDBJ databases">
        <authorList>
            <person name="Cubeta M."/>
            <person name="Pakala S."/>
            <person name="Fedorova N."/>
            <person name="Thomas E."/>
            <person name="Dean R."/>
            <person name="Jabaji S."/>
            <person name="Neate S."/>
            <person name="Toda T."/>
            <person name="Tavantzis S."/>
            <person name="Vilgalys R."/>
            <person name="Bharathan N."/>
            <person name="Pakala S."/>
            <person name="Losada L.S."/>
            <person name="Zafar N."/>
            <person name="Nierman W."/>
        </authorList>
    </citation>
    <scope>NUCLEOTIDE SEQUENCE [LARGE SCALE GENOMIC DNA]</scope>
    <source>
        <strain evidence="11 12">123E</strain>
    </source>
</reference>
<keyword evidence="3" id="KW-0813">Transport</keyword>
<comment type="caution">
    <text evidence="11">The sequence shown here is derived from an EMBL/GenBank/DDBJ whole genome shotgun (WGS) entry which is preliminary data.</text>
</comment>
<dbReference type="PROSITE" id="PS50850">
    <property type="entry name" value="MFS"/>
    <property type="match status" value="1"/>
</dbReference>
<feature type="transmembrane region" description="Helical" evidence="9">
    <location>
        <begin position="188"/>
        <end position="207"/>
    </location>
</feature>
<feature type="transmembrane region" description="Helical" evidence="9">
    <location>
        <begin position="103"/>
        <end position="122"/>
    </location>
</feature>
<name>A0A074RYD1_9AGAM</name>
<keyword evidence="4 9" id="KW-0812">Transmembrane</keyword>
<evidence type="ECO:0000313" key="12">
    <source>
        <dbReference type="Proteomes" id="UP000027456"/>
    </source>
</evidence>
<dbReference type="InterPro" id="IPR050360">
    <property type="entry name" value="MFS_Sugar_Transporters"/>
</dbReference>
<dbReference type="AlphaFoldDB" id="A0A074RYD1"/>
<dbReference type="InterPro" id="IPR005829">
    <property type="entry name" value="Sugar_transporter_CS"/>
</dbReference>
<comment type="subcellular location">
    <subcellularLocation>
        <location evidence="1">Membrane</location>
        <topology evidence="1">Multi-pass membrane protein</topology>
    </subcellularLocation>
</comment>
<sequence>MLRRLSFFSTLGLFDEIAKKFCVCEMETSKLAHKRFSATNRLQGKSLLTAFNAVCCVSIFFFGYDQGMMSGVNNSEDYINTMKYGYVGEDGTPVVTNSAKQGGIVAIYYLGTLIGCLLGGMIGDSIGRVKTVVVGCAWSVFGAALQCSAQNVPWMVCARLINGIGTGHLNAIVPVWAAEIADFSSRGAFIAQEFTLNIFGVVVAYWLEYGLSFIDGGRTQFRWRFPIAFQILPLLVLAVVVNLMPESPRWLIKVGRRTDAEYILTRLRVDPALARREADEIEAVVQLEKGGKVNGQEIVVDNSYIGMLLGRGRPGTHIARRVQLVVWLQIVQEWVGIAAVTVYAPRIFSGAGYTQNKSNLLAGVNNVTYMLATLVAVFTLDKIGRRWTLYWGAVGQGISMFLAGGFSRLTFDAAGTSKQAQYGGAAAFFVFLYTFVFGATWLTVPWLYPTEIFPLECRARGNSWGVVGWSIGNGWLTLLTPVMFNAINEKTLYVFGACNILAIPFVWAFYPETNQRTLEEMDLLFSADSIFAWEAEKNIRIGHAAGAADHTKMAKRLFGKRADCNLYTTPASEAVVDSLEENFTMTWNPSCVSSPPSAIDIYLTAPSTSANSAIHVWQKVNFAAGTYTDVLKPKWWNATTDVRLQLSFVATDTPLFLSDLPVGPTWKAHYDASSAAGAAAATDTSTPDEVYQTVNNHFNGGGLNKGALASAVIFPILAVAVALIIYVKFSRKKEAKKRQRWSQVMDKRMSTISKDWTGPGRPSMAGNRNTRASSWYVTHMGNTPGRPSSTFANDSGQAGVGTRFGGHSQPSSIVSTPEMAQVRPRALSSLNASDRISRVSFAGDWRPSMGDSMRPTISHGTPTRAFHNATYAPDDIELSPTQTHGPFSLSADEIRAKVAQGQEPGRSSVDGDLRNEILQMPAATHLRTGQDHGSDDFLVRPDSMAYAYGGVEEEEPPEPVRDVVSPTGMVSMVAPYASPDDMMRAYAQARAATPSQGMRTLYAPANADSLSPAAAHGADDRNPHRQSVNSENSRYSDADVGKAA</sequence>
<dbReference type="Proteomes" id="UP000027456">
    <property type="component" value="Unassembled WGS sequence"/>
</dbReference>
<dbReference type="Pfam" id="PF00083">
    <property type="entry name" value="Sugar_tr"/>
    <property type="match status" value="1"/>
</dbReference>
<dbReference type="InterPro" id="IPR003663">
    <property type="entry name" value="Sugar/inositol_transpt"/>
</dbReference>
<evidence type="ECO:0000256" key="6">
    <source>
        <dbReference type="ARBA" id="ARBA00023136"/>
    </source>
</evidence>
<evidence type="ECO:0000256" key="8">
    <source>
        <dbReference type="SAM" id="MobiDB-lite"/>
    </source>
</evidence>
<evidence type="ECO:0000256" key="5">
    <source>
        <dbReference type="ARBA" id="ARBA00022989"/>
    </source>
</evidence>
<dbReference type="OrthoDB" id="2544694at2759"/>
<feature type="domain" description="Major facilitator superfamily (MFS) profile" evidence="10">
    <location>
        <begin position="51"/>
        <end position="514"/>
    </location>
</feature>
<evidence type="ECO:0000313" key="11">
    <source>
        <dbReference type="EMBL" id="KEP50285.1"/>
    </source>
</evidence>
<organism evidence="11 12">
    <name type="scientific">Rhizoctonia solani 123E</name>
    <dbReference type="NCBI Taxonomy" id="1423351"/>
    <lineage>
        <taxon>Eukaryota</taxon>
        <taxon>Fungi</taxon>
        <taxon>Dikarya</taxon>
        <taxon>Basidiomycota</taxon>
        <taxon>Agaricomycotina</taxon>
        <taxon>Agaricomycetes</taxon>
        <taxon>Cantharellales</taxon>
        <taxon>Ceratobasidiaceae</taxon>
        <taxon>Rhizoctonia</taxon>
    </lineage>
</organism>
<feature type="transmembrane region" description="Helical" evidence="9">
    <location>
        <begin position="47"/>
        <end position="64"/>
    </location>
</feature>
<evidence type="ECO:0000256" key="2">
    <source>
        <dbReference type="ARBA" id="ARBA00010992"/>
    </source>
</evidence>
<feature type="transmembrane region" description="Helical" evidence="9">
    <location>
        <begin position="464"/>
        <end position="484"/>
    </location>
</feature>
<evidence type="ECO:0000256" key="3">
    <source>
        <dbReference type="ARBA" id="ARBA00022448"/>
    </source>
</evidence>
<evidence type="ECO:0000256" key="7">
    <source>
        <dbReference type="ARBA" id="ARBA00049119"/>
    </source>
</evidence>
<dbReference type="Gene3D" id="1.20.1250.20">
    <property type="entry name" value="MFS general substrate transporter like domains"/>
    <property type="match status" value="1"/>
</dbReference>
<comment type="similarity">
    <text evidence="2">Belongs to the major facilitator superfamily. Sugar transporter (TC 2.A.1.1) family.</text>
</comment>